<protein>
    <recommendedName>
        <fullName evidence="4">DUF4283 domain-containing protein</fullName>
    </recommendedName>
</protein>
<dbReference type="EMBL" id="JAGFBR010000011">
    <property type="protein sequence ID" value="KAH0459544.1"/>
    <property type="molecule type" value="Genomic_DNA"/>
</dbReference>
<evidence type="ECO:0000256" key="1">
    <source>
        <dbReference type="SAM" id="MobiDB-lite"/>
    </source>
</evidence>
<dbReference type="AlphaFoldDB" id="A0AAV7GVH3"/>
<evidence type="ECO:0000313" key="2">
    <source>
        <dbReference type="EMBL" id="KAH0459544.1"/>
    </source>
</evidence>
<keyword evidence="3" id="KW-1185">Reference proteome</keyword>
<feature type="region of interest" description="Disordered" evidence="1">
    <location>
        <begin position="311"/>
        <end position="355"/>
    </location>
</feature>
<comment type="caution">
    <text evidence="2">The sequence shown here is derived from an EMBL/GenBank/DDBJ whole genome shotgun (WGS) entry which is preliminary data.</text>
</comment>
<name>A0AAV7GVH3_DENCH</name>
<accession>A0AAV7GVH3</accession>
<evidence type="ECO:0008006" key="4">
    <source>
        <dbReference type="Google" id="ProtNLM"/>
    </source>
</evidence>
<evidence type="ECO:0000313" key="3">
    <source>
        <dbReference type="Proteomes" id="UP000775213"/>
    </source>
</evidence>
<dbReference type="Proteomes" id="UP000775213">
    <property type="component" value="Unassembled WGS sequence"/>
</dbReference>
<proteinExistence type="predicted"/>
<dbReference type="InterPro" id="IPR040256">
    <property type="entry name" value="At4g02000-like"/>
</dbReference>
<organism evidence="2 3">
    <name type="scientific">Dendrobium chrysotoxum</name>
    <name type="common">Orchid</name>
    <dbReference type="NCBI Taxonomy" id="161865"/>
    <lineage>
        <taxon>Eukaryota</taxon>
        <taxon>Viridiplantae</taxon>
        <taxon>Streptophyta</taxon>
        <taxon>Embryophyta</taxon>
        <taxon>Tracheophyta</taxon>
        <taxon>Spermatophyta</taxon>
        <taxon>Magnoliopsida</taxon>
        <taxon>Liliopsida</taxon>
        <taxon>Asparagales</taxon>
        <taxon>Orchidaceae</taxon>
        <taxon>Epidendroideae</taxon>
        <taxon>Malaxideae</taxon>
        <taxon>Dendrobiinae</taxon>
        <taxon>Dendrobium</taxon>
    </lineage>
</organism>
<dbReference type="PANTHER" id="PTHR31286">
    <property type="entry name" value="GLYCINE-RICH CELL WALL STRUCTURAL PROTEIN 1.8-LIKE"/>
    <property type="match status" value="1"/>
</dbReference>
<sequence>MAKPVGFFDVSRNGNSWSFKEVVTGGSSSSSPKSDLFQTSFKGVSTLMNDENVISQLVAPFEFMLVRKFVLYWPNHDIIHKLFVSFKLSEIFFYLAFGSTAITIYFREELIIFNLYQMCLLKWTPFFDIKEEFPIASVWMSFPYLRLHMFDSQILFALASIYGRPLQMDQATTSISYQSITRILVEKVVSKKYPKKICLGPQQCGYFEKVEFENFPIFLITVECLVTMLWNVSFCILTSTNKKILLKNELQSATKSNLNQLGPSHEPSHIMNGHIDIGGVGDLDHAKMLKNIHDNFLGDFSKSIVRKDSGSLPHLEGEKDDGSLPHLESEKDDGSLPHLESEKDDGSLSHLEGEKDDGTLPHRGWWKRVCKGFSALLWGQKESHLVLV</sequence>
<gene>
    <name evidence="2" type="ORF">IEQ34_012358</name>
</gene>
<reference evidence="2 3" key="1">
    <citation type="journal article" date="2021" name="Hortic Res">
        <title>Chromosome-scale assembly of the Dendrobium chrysotoxum genome enhances the understanding of orchid evolution.</title>
        <authorList>
            <person name="Zhang Y."/>
            <person name="Zhang G.Q."/>
            <person name="Zhang D."/>
            <person name="Liu X.D."/>
            <person name="Xu X.Y."/>
            <person name="Sun W.H."/>
            <person name="Yu X."/>
            <person name="Zhu X."/>
            <person name="Wang Z.W."/>
            <person name="Zhao X."/>
            <person name="Zhong W.Y."/>
            <person name="Chen H."/>
            <person name="Yin W.L."/>
            <person name="Huang T."/>
            <person name="Niu S.C."/>
            <person name="Liu Z.J."/>
        </authorList>
    </citation>
    <scope>NUCLEOTIDE SEQUENCE [LARGE SCALE GENOMIC DNA]</scope>
    <source>
        <strain evidence="2">Lindl</strain>
    </source>
</reference>
<dbReference type="PANTHER" id="PTHR31286:SF179">
    <property type="entry name" value="RNASE H TYPE-1 DOMAIN-CONTAINING PROTEIN"/>
    <property type="match status" value="1"/>
</dbReference>